<dbReference type="InterPro" id="IPR018330">
    <property type="entry name" value="RecT_fam"/>
</dbReference>
<name>A0A2W5PI90_9BACT</name>
<evidence type="ECO:0000313" key="2">
    <source>
        <dbReference type="EMBL" id="PZQ44297.1"/>
    </source>
</evidence>
<feature type="compositionally biased region" description="Basic residues" evidence="1">
    <location>
        <begin position="167"/>
        <end position="179"/>
    </location>
</feature>
<gene>
    <name evidence="2" type="primary">bet</name>
    <name evidence="2" type="ORF">DI551_10455</name>
</gene>
<organism evidence="2 3">
    <name type="scientific">Micavibrio aeruginosavorus</name>
    <dbReference type="NCBI Taxonomy" id="349221"/>
    <lineage>
        <taxon>Bacteria</taxon>
        <taxon>Pseudomonadati</taxon>
        <taxon>Bdellovibrionota</taxon>
        <taxon>Bdellovibrionia</taxon>
        <taxon>Bdellovibrionales</taxon>
        <taxon>Pseudobdellovibrionaceae</taxon>
        <taxon>Micavibrio</taxon>
    </lineage>
</organism>
<accession>A0A2W5PI90</accession>
<feature type="region of interest" description="Disordered" evidence="1">
    <location>
        <begin position="159"/>
        <end position="179"/>
    </location>
</feature>
<dbReference type="EMBL" id="QFQB01000100">
    <property type="protein sequence ID" value="PZQ44297.1"/>
    <property type="molecule type" value="Genomic_DNA"/>
</dbReference>
<dbReference type="NCBIfam" id="TIGR01913">
    <property type="entry name" value="bet_lambda"/>
    <property type="match status" value="1"/>
</dbReference>
<dbReference type="Pfam" id="PF03837">
    <property type="entry name" value="RecT"/>
    <property type="match status" value="1"/>
</dbReference>
<sequence length="328" mass="37797">MNNITAIKTPTVSDPRAYNKSQLQLIKNTVARDCNDDEFDMFMEICRRQGLDPFRRQIYAFVFGKNDDSKRRFATVTGIDGYRAIAKRTGTYRPSEDEPEIEYDEKLICPLSNPKGIVKATVIVYQFGPDRQWYPVKGVARWEEFAPLEDAEFDWVPTGELKPDGKPKHKKVNKGGKRKLAKDNWANMPHVMIAKCAEAQALRKGWPEEFGGIYTQDEMDHVIIDMTASEEVRQYEEDERMRKIGATSSVPLVFNFMEGIEFIPFGQVADRVLEHVRSLETSTEIQMWQEANTKGLQMFWARHKSDALELKKAIESLIETKPQFQTAE</sequence>
<comment type="caution">
    <text evidence="2">The sequence shown here is derived from an EMBL/GenBank/DDBJ whole genome shotgun (WGS) entry which is preliminary data.</text>
</comment>
<reference evidence="2 3" key="1">
    <citation type="submission" date="2017-08" db="EMBL/GenBank/DDBJ databases">
        <title>Infants hospitalized years apart are colonized by the same room-sourced microbial strains.</title>
        <authorList>
            <person name="Brooks B."/>
            <person name="Olm M.R."/>
            <person name="Firek B.A."/>
            <person name="Baker R."/>
            <person name="Thomas B.C."/>
            <person name="Morowitz M.J."/>
            <person name="Banfield J.F."/>
        </authorList>
    </citation>
    <scope>NUCLEOTIDE SEQUENCE [LARGE SCALE GENOMIC DNA]</scope>
    <source>
        <strain evidence="2">S2_005_002_R2_29</strain>
    </source>
</reference>
<evidence type="ECO:0000313" key="3">
    <source>
        <dbReference type="Proteomes" id="UP000249417"/>
    </source>
</evidence>
<dbReference type="AlphaFoldDB" id="A0A2W5PI90"/>
<dbReference type="InterPro" id="IPR010183">
    <property type="entry name" value="Phage_lambda_Bet"/>
</dbReference>
<dbReference type="Proteomes" id="UP000249417">
    <property type="component" value="Unassembled WGS sequence"/>
</dbReference>
<protein>
    <submittedName>
        <fullName evidence="2">Phage recombination protein Bet</fullName>
    </submittedName>
</protein>
<proteinExistence type="predicted"/>
<evidence type="ECO:0000256" key="1">
    <source>
        <dbReference type="SAM" id="MobiDB-lite"/>
    </source>
</evidence>
<dbReference type="GO" id="GO:0003677">
    <property type="term" value="F:DNA binding"/>
    <property type="evidence" value="ECO:0007669"/>
    <property type="project" value="InterPro"/>
</dbReference>
<dbReference type="GO" id="GO:0006310">
    <property type="term" value="P:DNA recombination"/>
    <property type="evidence" value="ECO:0007669"/>
    <property type="project" value="InterPro"/>
</dbReference>